<dbReference type="InterPro" id="IPR013784">
    <property type="entry name" value="Carb-bd-like_fold"/>
</dbReference>
<keyword evidence="2" id="KW-0378">Hydrolase</keyword>
<dbReference type="SUPFAM" id="SSF49452">
    <property type="entry name" value="Starch-binding domain-like"/>
    <property type="match status" value="1"/>
</dbReference>
<reference evidence="2 3" key="1">
    <citation type="submission" date="2019-04" db="EMBL/GenBank/DDBJ databases">
        <title>Pedobacter sp. RP-3-15 sp. nov., isolated from Arctic soil.</title>
        <authorList>
            <person name="Dahal R.H."/>
            <person name="Kim D.-U."/>
        </authorList>
    </citation>
    <scope>NUCLEOTIDE SEQUENCE [LARGE SCALE GENOMIC DNA]</scope>
    <source>
        <strain evidence="2 3">RP-3-15</strain>
    </source>
</reference>
<feature type="chain" id="PRO_5020204965" evidence="1">
    <location>
        <begin position="20"/>
        <end position="348"/>
    </location>
</feature>
<comment type="caution">
    <text evidence="2">The sequence shown here is derived from an EMBL/GenBank/DDBJ whole genome shotgun (WGS) entry which is preliminary data.</text>
</comment>
<dbReference type="RefSeq" id="WP_136834391.1">
    <property type="nucleotide sequence ID" value="NZ_SWBQ01000001.1"/>
</dbReference>
<protein>
    <submittedName>
        <fullName evidence="2">Carboxypeptidase-like regulatory domain-containing protein</fullName>
    </submittedName>
</protein>
<keyword evidence="2" id="KW-0645">Protease</keyword>
<keyword evidence="1" id="KW-0732">Signal</keyword>
<dbReference type="GO" id="GO:0030246">
    <property type="term" value="F:carbohydrate binding"/>
    <property type="evidence" value="ECO:0007669"/>
    <property type="project" value="InterPro"/>
</dbReference>
<dbReference type="Proteomes" id="UP000307244">
    <property type="component" value="Unassembled WGS sequence"/>
</dbReference>
<dbReference type="Gene3D" id="2.60.40.1120">
    <property type="entry name" value="Carboxypeptidase-like, regulatory domain"/>
    <property type="match status" value="1"/>
</dbReference>
<dbReference type="OrthoDB" id="1223654at2"/>
<sequence>MKRLLFVVFLLLIHPHVKAQQFFTIGGVVKDATGKPLALATVFIDGSKRITATNDKGEFRFRDVEPGTYQLVVNMVGFYSVKQTVNVQNQHIVLNLSLKEKEETLKEVVISFDPRRAGYMALFIKNFLGTTENAAGCEILNTEILKFKENKKDNALEATSDDFLIIMNQKLGYKIKYLLRKFSYNRMSTVASYDGELIFENIEGSDQEESEWIENRKNAYKGSLMQYMRALFQGKTVDLNFITYQVSGTQTKLVDVNSFVKLIDSNFISLAFKNSLYIRYDSSATQVYQQGTHQFTSKMGNDGTLLRLYLKRATIDKKGSYVDFRSFLVKGYWGGKRIGDQLPFEYQE</sequence>
<dbReference type="AlphaFoldDB" id="A0A4U1CNF4"/>
<proteinExistence type="predicted"/>
<organism evidence="2 3">
    <name type="scientific">Pedobacter frigoris</name>
    <dbReference type="NCBI Taxonomy" id="2571272"/>
    <lineage>
        <taxon>Bacteria</taxon>
        <taxon>Pseudomonadati</taxon>
        <taxon>Bacteroidota</taxon>
        <taxon>Sphingobacteriia</taxon>
        <taxon>Sphingobacteriales</taxon>
        <taxon>Sphingobacteriaceae</taxon>
        <taxon>Pedobacter</taxon>
    </lineage>
</organism>
<accession>A0A4U1CNF4</accession>
<keyword evidence="2" id="KW-0121">Carboxypeptidase</keyword>
<keyword evidence="3" id="KW-1185">Reference proteome</keyword>
<dbReference type="Pfam" id="PF13715">
    <property type="entry name" value="CarbopepD_reg_2"/>
    <property type="match status" value="1"/>
</dbReference>
<feature type="signal peptide" evidence="1">
    <location>
        <begin position="1"/>
        <end position="19"/>
    </location>
</feature>
<dbReference type="EMBL" id="SWBQ01000001">
    <property type="protein sequence ID" value="TKC08973.1"/>
    <property type="molecule type" value="Genomic_DNA"/>
</dbReference>
<evidence type="ECO:0000313" key="3">
    <source>
        <dbReference type="Proteomes" id="UP000307244"/>
    </source>
</evidence>
<evidence type="ECO:0000256" key="1">
    <source>
        <dbReference type="SAM" id="SignalP"/>
    </source>
</evidence>
<name>A0A4U1CNF4_9SPHI</name>
<gene>
    <name evidence="2" type="ORF">FA047_02440</name>
</gene>
<dbReference type="GO" id="GO:0004180">
    <property type="term" value="F:carboxypeptidase activity"/>
    <property type="evidence" value="ECO:0007669"/>
    <property type="project" value="UniProtKB-KW"/>
</dbReference>
<evidence type="ECO:0000313" key="2">
    <source>
        <dbReference type="EMBL" id="TKC08973.1"/>
    </source>
</evidence>